<dbReference type="InterPro" id="IPR052594">
    <property type="entry name" value="J_domain-containing_protein"/>
</dbReference>
<feature type="compositionally biased region" description="Basic residues" evidence="3">
    <location>
        <begin position="247"/>
        <end position="257"/>
    </location>
</feature>
<dbReference type="GO" id="GO:0031072">
    <property type="term" value="F:heat shock protein binding"/>
    <property type="evidence" value="ECO:0007669"/>
    <property type="project" value="TreeGrafter"/>
</dbReference>
<proteinExistence type="predicted"/>
<comment type="caution">
    <text evidence="5">The sequence shown here is derived from an EMBL/GenBank/DDBJ whole genome shotgun (WGS) entry which is preliminary data.</text>
</comment>
<sequence length="257" mass="29613">MPNLLKSCQEFFFTDNLYNVLGVSKEATTKEIKKGYHKKSLAFHPDRVSNDSKLIATKKFQVLSQVYSILSDEACRAAYNETGIIDEESVDEERDWEQYWRLLFPKITSKDIQEFAEKYRGSEEEKEDLKNVYLTSEGDMNTVMNTMMCSTFQDEGRYAQILNQLIEDGKVPNYDAFSKESKKKKNLRIKKALSEAKEAEQEAKKLKLDDSEDSLIAAIRQSSRARQAENFLQHLEDKYSDGGSAAKPRKGVRKSKR</sequence>
<dbReference type="PROSITE" id="PS00636">
    <property type="entry name" value="DNAJ_1"/>
    <property type="match status" value="1"/>
</dbReference>
<protein>
    <recommendedName>
        <fullName evidence="4">J domain-containing protein</fullName>
    </recommendedName>
</protein>
<dbReference type="CDD" id="cd06257">
    <property type="entry name" value="DnaJ"/>
    <property type="match status" value="1"/>
</dbReference>
<dbReference type="PRINTS" id="PR00625">
    <property type="entry name" value="JDOMAIN"/>
</dbReference>
<dbReference type="SUPFAM" id="SSF46565">
    <property type="entry name" value="Chaperone J-domain"/>
    <property type="match status" value="1"/>
</dbReference>
<dbReference type="EMBL" id="CAXITT010000102">
    <property type="protein sequence ID" value="CAL1531981.1"/>
    <property type="molecule type" value="Genomic_DNA"/>
</dbReference>
<dbReference type="InterPro" id="IPR018253">
    <property type="entry name" value="DnaJ_domain_CS"/>
</dbReference>
<accession>A0AAV2HDN8</accession>
<evidence type="ECO:0000256" key="3">
    <source>
        <dbReference type="SAM" id="MobiDB-lite"/>
    </source>
</evidence>
<dbReference type="AlphaFoldDB" id="A0AAV2HDN8"/>
<dbReference type="InterPro" id="IPR036869">
    <property type="entry name" value="J_dom_sf"/>
</dbReference>
<keyword evidence="1" id="KW-0597">Phosphoprotein</keyword>
<dbReference type="GO" id="GO:0005737">
    <property type="term" value="C:cytoplasm"/>
    <property type="evidence" value="ECO:0007669"/>
    <property type="project" value="TreeGrafter"/>
</dbReference>
<dbReference type="Gene3D" id="1.10.287.110">
    <property type="entry name" value="DnaJ domain"/>
    <property type="match status" value="1"/>
</dbReference>
<dbReference type="InterPro" id="IPR001623">
    <property type="entry name" value="DnaJ_domain"/>
</dbReference>
<evidence type="ECO:0000256" key="1">
    <source>
        <dbReference type="ARBA" id="ARBA00022553"/>
    </source>
</evidence>
<evidence type="ECO:0000313" key="6">
    <source>
        <dbReference type="Proteomes" id="UP001497497"/>
    </source>
</evidence>
<reference evidence="5 6" key="1">
    <citation type="submission" date="2024-04" db="EMBL/GenBank/DDBJ databases">
        <authorList>
            <consortium name="Genoscope - CEA"/>
            <person name="William W."/>
        </authorList>
    </citation>
    <scope>NUCLEOTIDE SEQUENCE [LARGE SCALE GENOMIC DNA]</scope>
</reference>
<dbReference type="Pfam" id="PF00226">
    <property type="entry name" value="DnaJ"/>
    <property type="match status" value="1"/>
</dbReference>
<dbReference type="PROSITE" id="PS50076">
    <property type="entry name" value="DNAJ_2"/>
    <property type="match status" value="1"/>
</dbReference>
<dbReference type="InterPro" id="IPR056453">
    <property type="entry name" value="HTH_DNAJC9"/>
</dbReference>
<dbReference type="GO" id="GO:0005634">
    <property type="term" value="C:nucleus"/>
    <property type="evidence" value="ECO:0007669"/>
    <property type="project" value="TreeGrafter"/>
</dbReference>
<dbReference type="PANTHER" id="PTHR44144">
    <property type="entry name" value="DNAJ HOMOLOG SUBFAMILY C MEMBER 9"/>
    <property type="match status" value="1"/>
</dbReference>
<dbReference type="SMART" id="SM00271">
    <property type="entry name" value="DnaJ"/>
    <property type="match status" value="1"/>
</dbReference>
<name>A0AAV2HDN8_LYMST</name>
<dbReference type="Proteomes" id="UP001497497">
    <property type="component" value="Unassembled WGS sequence"/>
</dbReference>
<organism evidence="5 6">
    <name type="scientific">Lymnaea stagnalis</name>
    <name type="common">Great pond snail</name>
    <name type="synonym">Helix stagnalis</name>
    <dbReference type="NCBI Taxonomy" id="6523"/>
    <lineage>
        <taxon>Eukaryota</taxon>
        <taxon>Metazoa</taxon>
        <taxon>Spiralia</taxon>
        <taxon>Lophotrochozoa</taxon>
        <taxon>Mollusca</taxon>
        <taxon>Gastropoda</taxon>
        <taxon>Heterobranchia</taxon>
        <taxon>Euthyneura</taxon>
        <taxon>Panpulmonata</taxon>
        <taxon>Hygrophila</taxon>
        <taxon>Lymnaeoidea</taxon>
        <taxon>Lymnaeidae</taxon>
        <taxon>Lymnaea</taxon>
    </lineage>
</organism>
<feature type="region of interest" description="Disordered" evidence="3">
    <location>
        <begin position="234"/>
        <end position="257"/>
    </location>
</feature>
<feature type="domain" description="J" evidence="4">
    <location>
        <begin position="16"/>
        <end position="83"/>
    </location>
</feature>
<keyword evidence="2" id="KW-0175">Coiled coil</keyword>
<keyword evidence="6" id="KW-1185">Reference proteome</keyword>
<gene>
    <name evidence="5" type="ORF">GSLYS_00006060001</name>
</gene>
<dbReference type="FunFam" id="1.10.287.110:FF:000035">
    <property type="entry name" value="DnaJ homolog subfamily C member 9"/>
    <property type="match status" value="1"/>
</dbReference>
<evidence type="ECO:0000256" key="2">
    <source>
        <dbReference type="SAM" id="Coils"/>
    </source>
</evidence>
<evidence type="ECO:0000313" key="5">
    <source>
        <dbReference type="EMBL" id="CAL1531981.1"/>
    </source>
</evidence>
<dbReference type="PANTHER" id="PTHR44144:SF1">
    <property type="entry name" value="DNAJ HOMOLOG SUBFAMILY C MEMBER 9"/>
    <property type="match status" value="1"/>
</dbReference>
<evidence type="ECO:0000259" key="4">
    <source>
        <dbReference type="PROSITE" id="PS50076"/>
    </source>
</evidence>
<dbReference type="Pfam" id="PF23302">
    <property type="entry name" value="HTH_DNAJC9"/>
    <property type="match status" value="1"/>
</dbReference>
<feature type="coiled-coil region" evidence="2">
    <location>
        <begin position="182"/>
        <end position="209"/>
    </location>
</feature>